<dbReference type="EMBL" id="JABBFW010000018">
    <property type="protein sequence ID" value="NML17442.1"/>
    <property type="molecule type" value="Genomic_DNA"/>
</dbReference>
<reference evidence="2 3" key="1">
    <citation type="submission" date="2020-04" db="EMBL/GenBank/DDBJ databases">
        <title>Azohydromonas sp. isolated from soil.</title>
        <authorList>
            <person name="Dahal R.H."/>
        </authorList>
    </citation>
    <scope>NUCLEOTIDE SEQUENCE [LARGE SCALE GENOMIC DNA]</scope>
    <source>
        <strain evidence="2 3">G-1-1-14</strain>
    </source>
</reference>
<dbReference type="Pfam" id="PF14417">
    <property type="entry name" value="MEDS"/>
    <property type="match status" value="1"/>
</dbReference>
<proteinExistence type="predicted"/>
<dbReference type="AlphaFoldDB" id="A0A848FDQ6"/>
<organism evidence="2 3">
    <name type="scientific">Azohydromonas caseinilytica</name>
    <dbReference type="NCBI Taxonomy" id="2728836"/>
    <lineage>
        <taxon>Bacteria</taxon>
        <taxon>Pseudomonadati</taxon>
        <taxon>Pseudomonadota</taxon>
        <taxon>Betaproteobacteria</taxon>
        <taxon>Burkholderiales</taxon>
        <taxon>Sphaerotilaceae</taxon>
        <taxon>Azohydromonas</taxon>
    </lineage>
</organism>
<evidence type="ECO:0000313" key="3">
    <source>
        <dbReference type="Proteomes" id="UP000574067"/>
    </source>
</evidence>
<dbReference type="InterPro" id="IPR025847">
    <property type="entry name" value="MEDS_domain"/>
</dbReference>
<evidence type="ECO:0000313" key="2">
    <source>
        <dbReference type="EMBL" id="NML17442.1"/>
    </source>
</evidence>
<gene>
    <name evidence="2" type="ORF">HHL10_20945</name>
</gene>
<feature type="domain" description="MEDS" evidence="1">
    <location>
        <begin position="16"/>
        <end position="177"/>
    </location>
</feature>
<comment type="caution">
    <text evidence="2">The sequence shown here is derived from an EMBL/GenBank/DDBJ whole genome shotgun (WGS) entry which is preliminary data.</text>
</comment>
<keyword evidence="3" id="KW-1185">Reference proteome</keyword>
<name>A0A848FDQ6_9BURK</name>
<protein>
    <recommendedName>
        <fullName evidence="1">MEDS domain-containing protein</fullName>
    </recommendedName>
</protein>
<sequence>MSDQLSIAGTALEYFHVCAFFNSRDEEYDVLAPFFAEGVQQGEKNVHIVDPCLMDEHRARLSAAGIDTSQCEACGLLEILPWRKAYLDEQGVFDKDRMLATLDAMTTSVPDGTFKRLRIMGNMAWALHGAAASPEKLIEYEAEVNDVLSRNRQPAVCVYDVAKLSGAMMMDLLRTHPLTIIGGVVQENPFYTPPAQMLRELRAREQSAPSAAA</sequence>
<dbReference type="RefSeq" id="WP_169162342.1">
    <property type="nucleotide sequence ID" value="NZ_JABBFW010000018.1"/>
</dbReference>
<dbReference type="Proteomes" id="UP000574067">
    <property type="component" value="Unassembled WGS sequence"/>
</dbReference>
<evidence type="ECO:0000259" key="1">
    <source>
        <dbReference type="Pfam" id="PF14417"/>
    </source>
</evidence>
<accession>A0A848FDQ6</accession>